<evidence type="ECO:0000256" key="5">
    <source>
        <dbReference type="ARBA" id="ARBA00022679"/>
    </source>
</evidence>
<feature type="domain" description="Histidine kinase" evidence="9">
    <location>
        <begin position="189"/>
        <end position="384"/>
    </location>
</feature>
<dbReference type="Proteomes" id="UP000182584">
    <property type="component" value="Unassembled WGS sequence"/>
</dbReference>
<keyword evidence="8" id="KW-0472">Membrane</keyword>
<dbReference type="GO" id="GO:0000155">
    <property type="term" value="F:phosphorelay sensor kinase activity"/>
    <property type="evidence" value="ECO:0007669"/>
    <property type="project" value="InterPro"/>
</dbReference>
<dbReference type="SUPFAM" id="SSF55874">
    <property type="entry name" value="ATPase domain of HSP90 chaperone/DNA topoisomerase II/histidine kinase"/>
    <property type="match status" value="1"/>
</dbReference>
<dbReference type="Gene3D" id="3.30.565.10">
    <property type="entry name" value="Histidine kinase-like ATPase, C-terminal domain"/>
    <property type="match status" value="1"/>
</dbReference>
<dbReference type="Pfam" id="PF02518">
    <property type="entry name" value="HATPase_c"/>
    <property type="match status" value="1"/>
</dbReference>
<evidence type="ECO:0000313" key="11">
    <source>
        <dbReference type="Proteomes" id="UP000182584"/>
    </source>
</evidence>
<dbReference type="EC" id="2.7.13.3" evidence="3"/>
<proteinExistence type="predicted"/>
<keyword evidence="5" id="KW-0808">Transferase</keyword>
<evidence type="ECO:0000256" key="7">
    <source>
        <dbReference type="ARBA" id="ARBA00023012"/>
    </source>
</evidence>
<dbReference type="InterPro" id="IPR036890">
    <property type="entry name" value="HATPase_C_sf"/>
</dbReference>
<dbReference type="GO" id="GO:0016036">
    <property type="term" value="P:cellular response to phosphate starvation"/>
    <property type="evidence" value="ECO:0007669"/>
    <property type="project" value="TreeGrafter"/>
</dbReference>
<dbReference type="PANTHER" id="PTHR45453:SF1">
    <property type="entry name" value="PHOSPHATE REGULON SENSOR PROTEIN PHOR"/>
    <property type="match status" value="1"/>
</dbReference>
<name>A0A1H9RDA7_BUTFI</name>
<protein>
    <recommendedName>
        <fullName evidence="3">histidine kinase</fullName>
        <ecNumber evidence="3">2.7.13.3</ecNumber>
    </recommendedName>
</protein>
<dbReference type="RefSeq" id="WP_074755712.1">
    <property type="nucleotide sequence ID" value="NZ_FOGJ01000009.1"/>
</dbReference>
<accession>A0A1H9RDA7</accession>
<dbReference type="InterPro" id="IPR036097">
    <property type="entry name" value="HisK_dim/P_sf"/>
</dbReference>
<evidence type="ECO:0000256" key="1">
    <source>
        <dbReference type="ARBA" id="ARBA00000085"/>
    </source>
</evidence>
<dbReference type="GO" id="GO:0004721">
    <property type="term" value="F:phosphoprotein phosphatase activity"/>
    <property type="evidence" value="ECO:0007669"/>
    <property type="project" value="TreeGrafter"/>
</dbReference>
<dbReference type="GO" id="GO:0005886">
    <property type="term" value="C:plasma membrane"/>
    <property type="evidence" value="ECO:0007669"/>
    <property type="project" value="TreeGrafter"/>
</dbReference>
<keyword evidence="4" id="KW-0597">Phosphoprotein</keyword>
<evidence type="ECO:0000256" key="6">
    <source>
        <dbReference type="ARBA" id="ARBA00022777"/>
    </source>
</evidence>
<evidence type="ECO:0000256" key="2">
    <source>
        <dbReference type="ARBA" id="ARBA00004370"/>
    </source>
</evidence>
<dbReference type="PROSITE" id="PS50109">
    <property type="entry name" value="HIS_KIN"/>
    <property type="match status" value="1"/>
</dbReference>
<dbReference type="SMART" id="SM00388">
    <property type="entry name" value="HisKA"/>
    <property type="match status" value="1"/>
</dbReference>
<dbReference type="OrthoDB" id="9780718at2"/>
<reference evidence="10 11" key="1">
    <citation type="submission" date="2016-10" db="EMBL/GenBank/DDBJ databases">
        <authorList>
            <person name="de Groot N.N."/>
        </authorList>
    </citation>
    <scope>NUCLEOTIDE SEQUENCE [LARGE SCALE GENOMIC DNA]</scope>
    <source>
        <strain evidence="10 11">AR40</strain>
    </source>
</reference>
<comment type="subcellular location">
    <subcellularLocation>
        <location evidence="2">Membrane</location>
    </subcellularLocation>
</comment>
<sequence>MRKIMSYFFSMLLVFIALLFVDIAVLAIINGKEGTDGIQRLSVESISDKIVYENGVYKENLAVQEILEDNSSFAMIINDDGDVVWQCNKPVDVPDHYGIKEVAAFSHWYLNDYPVYTWIRDDGILVVGSPKNSIWKYSINIRTKILNWYFSVLPYMIISNLLVLIILPMIITRKWILGREKSRTEWIAGVSHDIRTPLSIVMGSVEKGSVIEKQCFRIRDLIGNLNTENKLDSGTGKWNEENFRLVPLLRDIVCDYINSYEENYSFEIDIDEKLAEYTINADNTLVRRMIENLITNSIAHNENGCNVKISLREDAKGKVMMTIEDDGMGCDVEKLKVLNAKLKPNYLPEHGLGIRVVKQVAKKYRYRIRFYSEKDHFFRCEIDL</sequence>
<evidence type="ECO:0000256" key="4">
    <source>
        <dbReference type="ARBA" id="ARBA00022553"/>
    </source>
</evidence>
<evidence type="ECO:0000313" key="10">
    <source>
        <dbReference type="EMBL" id="SER70674.1"/>
    </source>
</evidence>
<dbReference type="Gene3D" id="1.10.287.130">
    <property type="match status" value="1"/>
</dbReference>
<dbReference type="InterPro" id="IPR003594">
    <property type="entry name" value="HATPase_dom"/>
</dbReference>
<dbReference type="SUPFAM" id="SSF47384">
    <property type="entry name" value="Homodimeric domain of signal transducing histidine kinase"/>
    <property type="match status" value="1"/>
</dbReference>
<evidence type="ECO:0000256" key="8">
    <source>
        <dbReference type="SAM" id="Phobius"/>
    </source>
</evidence>
<comment type="catalytic activity">
    <reaction evidence="1">
        <text>ATP + protein L-histidine = ADP + protein N-phospho-L-histidine.</text>
        <dbReference type="EC" id="2.7.13.3"/>
    </reaction>
</comment>
<keyword evidence="8" id="KW-0812">Transmembrane</keyword>
<keyword evidence="6 10" id="KW-0418">Kinase</keyword>
<keyword evidence="8" id="KW-1133">Transmembrane helix</keyword>
<gene>
    <name evidence="10" type="ORF">SAMN04487884_109121</name>
</gene>
<organism evidence="10 11">
    <name type="scientific">Butyrivibrio fibrisolvens</name>
    <dbReference type="NCBI Taxonomy" id="831"/>
    <lineage>
        <taxon>Bacteria</taxon>
        <taxon>Bacillati</taxon>
        <taxon>Bacillota</taxon>
        <taxon>Clostridia</taxon>
        <taxon>Lachnospirales</taxon>
        <taxon>Lachnospiraceae</taxon>
        <taxon>Butyrivibrio</taxon>
    </lineage>
</organism>
<dbReference type="AlphaFoldDB" id="A0A1H9RDA7"/>
<dbReference type="PANTHER" id="PTHR45453">
    <property type="entry name" value="PHOSPHATE REGULON SENSOR PROTEIN PHOR"/>
    <property type="match status" value="1"/>
</dbReference>
<feature type="transmembrane region" description="Helical" evidence="8">
    <location>
        <begin position="148"/>
        <end position="171"/>
    </location>
</feature>
<dbReference type="InterPro" id="IPR005467">
    <property type="entry name" value="His_kinase_dom"/>
</dbReference>
<dbReference type="InterPro" id="IPR050351">
    <property type="entry name" value="BphY/WalK/GraS-like"/>
</dbReference>
<evidence type="ECO:0000259" key="9">
    <source>
        <dbReference type="PROSITE" id="PS50109"/>
    </source>
</evidence>
<evidence type="ECO:0000256" key="3">
    <source>
        <dbReference type="ARBA" id="ARBA00012438"/>
    </source>
</evidence>
<dbReference type="CDD" id="cd00082">
    <property type="entry name" value="HisKA"/>
    <property type="match status" value="1"/>
</dbReference>
<keyword evidence="7" id="KW-0902">Two-component regulatory system</keyword>
<dbReference type="EMBL" id="FOGJ01000009">
    <property type="protein sequence ID" value="SER70674.1"/>
    <property type="molecule type" value="Genomic_DNA"/>
</dbReference>
<dbReference type="InterPro" id="IPR003661">
    <property type="entry name" value="HisK_dim/P_dom"/>
</dbReference>